<keyword evidence="3" id="KW-0378">Hydrolase</keyword>
<dbReference type="InterPro" id="IPR036866">
    <property type="entry name" value="RibonucZ/Hydroxyglut_hydro"/>
</dbReference>
<name>A0A289GCH7_VIBAN</name>
<dbReference type="Pfam" id="PF00753">
    <property type="entry name" value="Lactamase_B"/>
    <property type="match status" value="1"/>
</dbReference>
<accession>A0A289GCH7</accession>
<evidence type="ECO:0000313" key="3">
    <source>
        <dbReference type="EMBL" id="AZS23638.1"/>
    </source>
</evidence>
<dbReference type="Proteomes" id="UP000256923">
    <property type="component" value="Chromosome 1"/>
</dbReference>
<dbReference type="GO" id="GO:0016787">
    <property type="term" value="F:hydrolase activity"/>
    <property type="evidence" value="ECO:0007669"/>
    <property type="project" value="UniProtKB-KW"/>
</dbReference>
<dbReference type="PANTHER" id="PTHR42951">
    <property type="entry name" value="METALLO-BETA-LACTAMASE DOMAIN-CONTAINING"/>
    <property type="match status" value="1"/>
</dbReference>
<protein>
    <submittedName>
        <fullName evidence="3">MBL fold metallo-hydrolase</fullName>
    </submittedName>
</protein>
<evidence type="ECO:0000313" key="4">
    <source>
        <dbReference type="Proteomes" id="UP000256923"/>
    </source>
</evidence>
<evidence type="ECO:0000256" key="1">
    <source>
        <dbReference type="ARBA" id="ARBA00005250"/>
    </source>
</evidence>
<evidence type="ECO:0000259" key="2">
    <source>
        <dbReference type="SMART" id="SM00849"/>
    </source>
</evidence>
<dbReference type="SMART" id="SM00849">
    <property type="entry name" value="Lactamase_B"/>
    <property type="match status" value="1"/>
</dbReference>
<dbReference type="Gene3D" id="3.60.15.10">
    <property type="entry name" value="Ribonuclease Z/Hydroxyacylglutathione hydrolase-like"/>
    <property type="match status" value="1"/>
</dbReference>
<organism evidence="3 4">
    <name type="scientific">Vibrio anguillarum</name>
    <name type="common">Listonella anguillarum</name>
    <dbReference type="NCBI Taxonomy" id="55601"/>
    <lineage>
        <taxon>Bacteria</taxon>
        <taxon>Pseudomonadati</taxon>
        <taxon>Pseudomonadota</taxon>
        <taxon>Gammaproteobacteria</taxon>
        <taxon>Vibrionales</taxon>
        <taxon>Vibrionaceae</taxon>
        <taxon>Vibrio</taxon>
    </lineage>
</organism>
<dbReference type="AlphaFoldDB" id="A0A289GCH7"/>
<reference evidence="3 4" key="1">
    <citation type="submission" date="2018-12" db="EMBL/GenBank/DDBJ databases">
        <title>Characterization and Draft Genome of Vibrio anguillarum J360 Marine Pathogen Isolated from an Outbreak in Lumpfish (Cyclopterus lumpus).</title>
        <authorList>
            <person name="Vasquez J.I."/>
            <person name="Cao T."/>
            <person name="Chakraborty S."/>
            <person name="Gnanagobal H."/>
            <person name="Wescot J."/>
            <person name="Boyce D."/>
            <person name="Santander J."/>
        </authorList>
    </citation>
    <scope>NUCLEOTIDE SEQUENCE [LARGE SCALE GENOMIC DNA]</scope>
    <source>
        <strain evidence="3 4">J360</strain>
    </source>
</reference>
<proteinExistence type="inferred from homology"/>
<dbReference type="EMBL" id="CP034672">
    <property type="protein sequence ID" value="AZS23638.1"/>
    <property type="molecule type" value="Genomic_DNA"/>
</dbReference>
<dbReference type="InterPro" id="IPR001279">
    <property type="entry name" value="Metallo-B-lactamas"/>
</dbReference>
<gene>
    <name evidence="3" type="ORF">DYL72_00285</name>
</gene>
<dbReference type="GO" id="GO:0017001">
    <property type="term" value="P:antibiotic catabolic process"/>
    <property type="evidence" value="ECO:0007669"/>
    <property type="project" value="UniProtKB-ARBA"/>
</dbReference>
<dbReference type="SUPFAM" id="SSF56281">
    <property type="entry name" value="Metallo-hydrolase/oxidoreductase"/>
    <property type="match status" value="1"/>
</dbReference>
<dbReference type="RefSeq" id="WP_019282152.1">
    <property type="nucleotide sequence ID" value="NZ_CP023054.1"/>
</dbReference>
<sequence>MKLHTIKGYIQNMYLAEYPERLLLLDGASRADIPTLQHFIENELNRPFSHLHTVVVTHMHPDHAGAAHQLRALTGCKIISANKDHDWYRGLDGFCMHLADLALARLMANRLGRPRQNLWYPRVLKPDIKLNDGDTIPHFNEWQILETPGHTDRDLSVYHAQQGIVYVADLMVEVKKQLIAPFPIFHPNQYRQSLERIFKLNPETLLLAHGKEGRLSEKTYQHLLNTAPIRPITHWRVVKIKVKSLMKSVWQFGVSKGK</sequence>
<dbReference type="InterPro" id="IPR050855">
    <property type="entry name" value="NDM-1-like"/>
</dbReference>
<dbReference type="PANTHER" id="PTHR42951:SF4">
    <property type="entry name" value="ACYL-COENZYME A THIOESTERASE MBLAC2"/>
    <property type="match status" value="1"/>
</dbReference>
<comment type="similarity">
    <text evidence="1">Belongs to the metallo-beta-lactamase superfamily. Class-B beta-lactamase family.</text>
</comment>
<feature type="domain" description="Metallo-beta-lactamase" evidence="2">
    <location>
        <begin position="10"/>
        <end position="209"/>
    </location>
</feature>